<name>A0A5B7D1Y8_PORTR</name>
<comment type="caution">
    <text evidence="1">The sequence shown here is derived from an EMBL/GenBank/DDBJ whole genome shotgun (WGS) entry which is preliminary data.</text>
</comment>
<gene>
    <name evidence="1" type="ORF">E2C01_008289</name>
</gene>
<reference evidence="1 2" key="1">
    <citation type="submission" date="2019-05" db="EMBL/GenBank/DDBJ databases">
        <title>Another draft genome of Portunus trituberculatus and its Hox gene families provides insights of decapod evolution.</title>
        <authorList>
            <person name="Jeong J.-H."/>
            <person name="Song I."/>
            <person name="Kim S."/>
            <person name="Choi T."/>
            <person name="Kim D."/>
            <person name="Ryu S."/>
            <person name="Kim W."/>
        </authorList>
    </citation>
    <scope>NUCLEOTIDE SEQUENCE [LARGE SCALE GENOMIC DNA]</scope>
    <source>
        <tissue evidence="1">Muscle</tissue>
    </source>
</reference>
<evidence type="ECO:0000313" key="2">
    <source>
        <dbReference type="Proteomes" id="UP000324222"/>
    </source>
</evidence>
<dbReference type="AlphaFoldDB" id="A0A5B7D1Y8"/>
<protein>
    <submittedName>
        <fullName evidence="1">Uncharacterized protein</fullName>
    </submittedName>
</protein>
<organism evidence="1 2">
    <name type="scientific">Portunus trituberculatus</name>
    <name type="common">Swimming crab</name>
    <name type="synonym">Neptunus trituberculatus</name>
    <dbReference type="NCBI Taxonomy" id="210409"/>
    <lineage>
        <taxon>Eukaryota</taxon>
        <taxon>Metazoa</taxon>
        <taxon>Ecdysozoa</taxon>
        <taxon>Arthropoda</taxon>
        <taxon>Crustacea</taxon>
        <taxon>Multicrustacea</taxon>
        <taxon>Malacostraca</taxon>
        <taxon>Eumalacostraca</taxon>
        <taxon>Eucarida</taxon>
        <taxon>Decapoda</taxon>
        <taxon>Pleocyemata</taxon>
        <taxon>Brachyura</taxon>
        <taxon>Eubrachyura</taxon>
        <taxon>Portunoidea</taxon>
        <taxon>Portunidae</taxon>
        <taxon>Portuninae</taxon>
        <taxon>Portunus</taxon>
    </lineage>
</organism>
<evidence type="ECO:0000313" key="1">
    <source>
        <dbReference type="EMBL" id="MPC15498.1"/>
    </source>
</evidence>
<proteinExistence type="predicted"/>
<accession>A0A5B7D1Y8</accession>
<dbReference type="Proteomes" id="UP000324222">
    <property type="component" value="Unassembled WGS sequence"/>
</dbReference>
<dbReference type="EMBL" id="VSRR010000431">
    <property type="protein sequence ID" value="MPC15498.1"/>
    <property type="molecule type" value="Genomic_DNA"/>
</dbReference>
<keyword evidence="2" id="KW-1185">Reference proteome</keyword>
<sequence length="75" mass="8081">MNGVDAPAALPAVKARHTSRLASVQEGVVETYDLPSRSHKPCCPGVIHRLVPPKPPASWILVHKATMEGGNYRDV</sequence>